<evidence type="ECO:0000256" key="1">
    <source>
        <dbReference type="SAM" id="MobiDB-lite"/>
    </source>
</evidence>
<keyword evidence="2" id="KW-0472">Membrane</keyword>
<feature type="region of interest" description="Disordered" evidence="1">
    <location>
        <begin position="154"/>
        <end position="173"/>
    </location>
</feature>
<sequence length="173" mass="19127">MSSAQPLPCSIFFLTCLSLFLAICILVCSSFSHGLLSLWISPTVAVFAMAYHTILLVLAYKQPARASMFFVTSIACAYLLSLAWFASFIVMTFLAYEGLTELSLCGIMVYLPKHHFLCHKFEFLLTPFEAAIMGDLTVRLSIGRRDAWRSMECTGKGQEDHSGLSTDLAEDGS</sequence>
<evidence type="ECO:0000313" key="3">
    <source>
        <dbReference type="EMBL" id="RDB22531.1"/>
    </source>
</evidence>
<keyword evidence="2" id="KW-1133">Transmembrane helix</keyword>
<proteinExistence type="predicted"/>
<keyword evidence="4" id="KW-1185">Reference proteome</keyword>
<dbReference type="AlphaFoldDB" id="A0A369JJZ9"/>
<dbReference type="Proteomes" id="UP000076154">
    <property type="component" value="Unassembled WGS sequence"/>
</dbReference>
<feature type="transmembrane region" description="Helical" evidence="2">
    <location>
        <begin position="38"/>
        <end position="60"/>
    </location>
</feature>
<dbReference type="OrthoDB" id="3196762at2759"/>
<dbReference type="EMBL" id="LUEZ02000049">
    <property type="protein sequence ID" value="RDB22531.1"/>
    <property type="molecule type" value="Genomic_DNA"/>
</dbReference>
<comment type="caution">
    <text evidence="3">The sequence shown here is derived from an EMBL/GenBank/DDBJ whole genome shotgun (WGS) entry which is preliminary data.</text>
</comment>
<accession>A0A369JJZ9</accession>
<feature type="transmembrane region" description="Helical" evidence="2">
    <location>
        <begin position="67"/>
        <end position="87"/>
    </location>
</feature>
<evidence type="ECO:0000256" key="2">
    <source>
        <dbReference type="SAM" id="Phobius"/>
    </source>
</evidence>
<dbReference type="InParanoid" id="A0A369JJZ9"/>
<protein>
    <submittedName>
        <fullName evidence="3">Uncharacterized protein</fullName>
    </submittedName>
</protein>
<name>A0A369JJZ9_HYPMA</name>
<gene>
    <name evidence="3" type="ORF">Hypma_009991</name>
</gene>
<feature type="transmembrane region" description="Helical" evidence="2">
    <location>
        <begin position="12"/>
        <end position="32"/>
    </location>
</feature>
<organism evidence="3 4">
    <name type="scientific">Hypsizygus marmoreus</name>
    <name type="common">White beech mushroom</name>
    <name type="synonym">Agaricus marmoreus</name>
    <dbReference type="NCBI Taxonomy" id="39966"/>
    <lineage>
        <taxon>Eukaryota</taxon>
        <taxon>Fungi</taxon>
        <taxon>Dikarya</taxon>
        <taxon>Basidiomycota</taxon>
        <taxon>Agaricomycotina</taxon>
        <taxon>Agaricomycetes</taxon>
        <taxon>Agaricomycetidae</taxon>
        <taxon>Agaricales</taxon>
        <taxon>Tricholomatineae</taxon>
        <taxon>Lyophyllaceae</taxon>
        <taxon>Hypsizygus</taxon>
    </lineage>
</organism>
<evidence type="ECO:0000313" key="4">
    <source>
        <dbReference type="Proteomes" id="UP000076154"/>
    </source>
</evidence>
<keyword evidence="2" id="KW-0812">Transmembrane</keyword>
<reference evidence="3" key="1">
    <citation type="submission" date="2018-04" db="EMBL/GenBank/DDBJ databases">
        <title>Whole genome sequencing of Hypsizygus marmoreus.</title>
        <authorList>
            <person name="Choi I.-G."/>
            <person name="Min B."/>
            <person name="Kim J.-G."/>
            <person name="Kim S."/>
            <person name="Oh Y.-L."/>
            <person name="Kong W.-S."/>
            <person name="Park H."/>
            <person name="Jeong J."/>
            <person name="Song E.-S."/>
        </authorList>
    </citation>
    <scope>NUCLEOTIDE SEQUENCE [LARGE SCALE GENOMIC DNA]</scope>
    <source>
        <strain evidence="3">51987-8</strain>
    </source>
</reference>